<evidence type="ECO:0000313" key="1">
    <source>
        <dbReference type="EMBL" id="CDJ31954.1"/>
    </source>
</evidence>
<dbReference type="AlphaFoldDB" id="U6K2R3"/>
<dbReference type="GeneID" id="25381625"/>
<proteinExistence type="predicted"/>
<gene>
    <name evidence="1" type="ORF">EMH_0071150</name>
</gene>
<protein>
    <submittedName>
        <fullName evidence="1">Uncharacterized protein</fullName>
    </submittedName>
</protein>
<dbReference type="VEuPathDB" id="ToxoDB:EMH_0071150"/>
<dbReference type="EMBL" id="HG683721">
    <property type="protein sequence ID" value="CDJ31954.1"/>
    <property type="molecule type" value="Genomic_DNA"/>
</dbReference>
<name>U6K2R3_9EIME</name>
<organism evidence="1 2">
    <name type="scientific">Eimeria mitis</name>
    <dbReference type="NCBI Taxonomy" id="44415"/>
    <lineage>
        <taxon>Eukaryota</taxon>
        <taxon>Sar</taxon>
        <taxon>Alveolata</taxon>
        <taxon>Apicomplexa</taxon>
        <taxon>Conoidasida</taxon>
        <taxon>Coccidia</taxon>
        <taxon>Eucoccidiorida</taxon>
        <taxon>Eimeriorina</taxon>
        <taxon>Eimeriidae</taxon>
        <taxon>Eimeria</taxon>
    </lineage>
</organism>
<accession>U6K2R3</accession>
<dbReference type="Proteomes" id="UP000030744">
    <property type="component" value="Unassembled WGS sequence"/>
</dbReference>
<reference evidence="1" key="2">
    <citation type="submission" date="2013-10" db="EMBL/GenBank/DDBJ databases">
        <authorList>
            <person name="Aslett M."/>
        </authorList>
    </citation>
    <scope>NUCLEOTIDE SEQUENCE [LARGE SCALE GENOMIC DNA]</scope>
    <source>
        <strain evidence="1">Houghton</strain>
    </source>
</reference>
<dbReference type="RefSeq" id="XP_013354519.1">
    <property type="nucleotide sequence ID" value="XM_013499065.1"/>
</dbReference>
<sequence length="346" mass="36619">MPCNRWKHQALACSSLQRLRCMTKRGCISVLAFEFGRERQSHVGFQPFLSAVDIRDQRTTGRLLRPIAPAEMGAVRRASACRREWCNEAILHWDGSSTEVSDCVTQQANVCSSAPSVVKIERSCVVPVLEAEVSPCGGADACLASDGSLAQSKADIRDQRTTGRLLRPTAPAELGAVRRASACRREWCNEAILHWDGSSKDVSDCVTQQARVCGSAPPVVKVERRCVVPVLQGGVSPSGGADACLANRNESAEQTRDWMLPQKGLSALSVLVADAVQLQAKVCSSAPSVVEIERRCVVPVLEGEVSPSGGADACLASDGSLAQSEGSAATGTLARLFNGSVASIGS</sequence>
<evidence type="ECO:0000313" key="2">
    <source>
        <dbReference type="Proteomes" id="UP000030744"/>
    </source>
</evidence>
<reference evidence="1" key="1">
    <citation type="submission" date="2013-10" db="EMBL/GenBank/DDBJ databases">
        <title>Genomic analysis of the causative agents of coccidiosis in chickens.</title>
        <authorList>
            <person name="Reid A.J."/>
            <person name="Blake D."/>
            <person name="Billington K."/>
            <person name="Browne H."/>
            <person name="Dunn M."/>
            <person name="Hung S."/>
            <person name="Kawahara F."/>
            <person name="Miranda-Saavedra D."/>
            <person name="Mourier T."/>
            <person name="Nagra H."/>
            <person name="Otto T.D."/>
            <person name="Rawlings N."/>
            <person name="Sanchez A."/>
            <person name="Sanders M."/>
            <person name="Subramaniam C."/>
            <person name="Tay Y."/>
            <person name="Dear P."/>
            <person name="Doerig C."/>
            <person name="Gruber A."/>
            <person name="Parkinson J."/>
            <person name="Shirley M."/>
            <person name="Wan K.L."/>
            <person name="Berriman M."/>
            <person name="Tomley F."/>
            <person name="Pain A."/>
        </authorList>
    </citation>
    <scope>NUCLEOTIDE SEQUENCE [LARGE SCALE GENOMIC DNA]</scope>
    <source>
        <strain evidence="1">Houghton</strain>
    </source>
</reference>
<keyword evidence="2" id="KW-1185">Reference proteome</keyword>